<reference evidence="3 4" key="1">
    <citation type="submission" date="2020-01" db="EMBL/GenBank/DDBJ databases">
        <authorList>
            <person name="Deng T."/>
        </authorList>
    </citation>
    <scope>NUCLEOTIDE SEQUENCE [LARGE SCALE GENOMIC DNA]</scope>
    <source>
        <strain evidence="3 4">5221</strain>
    </source>
</reference>
<evidence type="ECO:0000313" key="4">
    <source>
        <dbReference type="Proteomes" id="UP000469215"/>
    </source>
</evidence>
<dbReference type="RefSeq" id="WP_160952902.1">
    <property type="nucleotide sequence ID" value="NZ_WWEQ01000017.1"/>
</dbReference>
<feature type="region of interest" description="Disordered" evidence="1">
    <location>
        <begin position="155"/>
        <end position="176"/>
    </location>
</feature>
<comment type="caution">
    <text evidence="3">The sequence shown here is derived from an EMBL/GenBank/DDBJ whole genome shotgun (WGS) entry which is preliminary data.</text>
</comment>
<sequence length="193" mass="20234">MSTHAQPKKNRRAAKAVAAAAVGIALLAGGATTFAKWYEEQEIGGGNLQSGHLNFTVANPKWVDSNHGDKTIDPTAFKMVPGDKVTYTATVTPDLVGDNLTATLKVNTANTVTGDLAKIVKVTTKVGGEDAAKQVKSGDSTAVNVSAVIEFPLTTDGAKPADDKSNWWKSQGEDGSVNLKETKVELIQDNNPA</sequence>
<dbReference type="NCBIfam" id="TIGR04089">
    <property type="entry name" value="exp_by_SipW_III"/>
    <property type="match status" value="1"/>
</dbReference>
<feature type="signal peptide" evidence="2">
    <location>
        <begin position="1"/>
        <end position="35"/>
    </location>
</feature>
<accession>A0A6N9H606</accession>
<dbReference type="AlphaFoldDB" id="A0A6N9H606"/>
<evidence type="ECO:0000256" key="1">
    <source>
        <dbReference type="SAM" id="MobiDB-lite"/>
    </source>
</evidence>
<proteinExistence type="predicted"/>
<gene>
    <name evidence="3" type="ORF">GSY69_05665</name>
</gene>
<organism evidence="3 4">
    <name type="scientific">Brevibacterium rongguiense</name>
    <dbReference type="NCBI Taxonomy" id="2695267"/>
    <lineage>
        <taxon>Bacteria</taxon>
        <taxon>Bacillati</taxon>
        <taxon>Actinomycetota</taxon>
        <taxon>Actinomycetes</taxon>
        <taxon>Micrococcales</taxon>
        <taxon>Brevibacteriaceae</taxon>
        <taxon>Brevibacterium</taxon>
    </lineage>
</organism>
<dbReference type="EMBL" id="WWEQ01000017">
    <property type="protein sequence ID" value="MYM19468.1"/>
    <property type="molecule type" value="Genomic_DNA"/>
</dbReference>
<dbReference type="Proteomes" id="UP000469215">
    <property type="component" value="Unassembled WGS sequence"/>
</dbReference>
<keyword evidence="2" id="KW-0732">Signal</keyword>
<keyword evidence="4" id="KW-1185">Reference proteome</keyword>
<evidence type="ECO:0000313" key="3">
    <source>
        <dbReference type="EMBL" id="MYM19468.1"/>
    </source>
</evidence>
<feature type="chain" id="PRO_5038468644" evidence="2">
    <location>
        <begin position="36"/>
        <end position="193"/>
    </location>
</feature>
<protein>
    <submittedName>
        <fullName evidence="3">Alternate-type signal peptide domain-containing protein</fullName>
    </submittedName>
</protein>
<evidence type="ECO:0000256" key="2">
    <source>
        <dbReference type="SAM" id="SignalP"/>
    </source>
</evidence>
<dbReference type="InterPro" id="IPR024006">
    <property type="entry name" value="Alt_signal_exp_actinobact"/>
</dbReference>
<name>A0A6N9H606_9MICO</name>